<dbReference type="InterPro" id="IPR007061">
    <property type="entry name" value="MST-like"/>
</dbReference>
<evidence type="ECO:0000313" key="1">
    <source>
        <dbReference type="EMBL" id="CAB4732557.1"/>
    </source>
</evidence>
<dbReference type="InterPro" id="IPR034660">
    <property type="entry name" value="DinB/YfiT-like"/>
</dbReference>
<name>A0A6J6SDD9_9ZZZZ</name>
<protein>
    <submittedName>
        <fullName evidence="1">Unannotated protein</fullName>
    </submittedName>
</protein>
<dbReference type="EMBL" id="CAEZXR010000421">
    <property type="protein sequence ID" value="CAB4732557.1"/>
    <property type="molecule type" value="Genomic_DNA"/>
</dbReference>
<gene>
    <name evidence="1" type="ORF">UFOPK2579_02668</name>
</gene>
<sequence>MADERTVLEQMVDVQRDEIAALLDGLDETEARARLVPSLTTPLGLVKHATFVEKVWFHSRVAGRSRAEVGIPDTVEESFAIDDDDTVESVLAAYVDACARSREIAAGRDLDEQYPWHHGPVSLRFIHVHLVAELARHAGHGDILVEQLVAARAGARAQTLKRNSTTSPSTIT</sequence>
<dbReference type="Pfam" id="PF04978">
    <property type="entry name" value="MST"/>
    <property type="match status" value="1"/>
</dbReference>
<accession>A0A6J6SDD9</accession>
<organism evidence="1">
    <name type="scientific">freshwater metagenome</name>
    <dbReference type="NCBI Taxonomy" id="449393"/>
    <lineage>
        <taxon>unclassified sequences</taxon>
        <taxon>metagenomes</taxon>
        <taxon>ecological metagenomes</taxon>
    </lineage>
</organism>
<proteinExistence type="predicted"/>
<dbReference type="AlphaFoldDB" id="A0A6J6SDD9"/>
<reference evidence="1" key="1">
    <citation type="submission" date="2020-05" db="EMBL/GenBank/DDBJ databases">
        <authorList>
            <person name="Chiriac C."/>
            <person name="Salcher M."/>
            <person name="Ghai R."/>
            <person name="Kavagutti S V."/>
        </authorList>
    </citation>
    <scope>NUCLEOTIDE SEQUENCE</scope>
</reference>
<dbReference type="SUPFAM" id="SSF109854">
    <property type="entry name" value="DinB/YfiT-like putative metalloenzymes"/>
    <property type="match status" value="1"/>
</dbReference>
<dbReference type="Gene3D" id="1.20.120.450">
    <property type="entry name" value="dinb family like domain"/>
    <property type="match status" value="1"/>
</dbReference>